<dbReference type="RefSeq" id="WP_191071662.1">
    <property type="nucleotide sequence ID" value="NZ_CP060506.1"/>
</dbReference>
<reference evidence="3 4" key="1">
    <citation type="submission" date="2020-08" db="EMBL/GenBank/DDBJ databases">
        <title>Winkia gen. nov., sp. nov., isolated from faeces of the Anser albifrons in China.</title>
        <authorList>
            <person name="Liu Q."/>
        </authorList>
    </citation>
    <scope>NUCLEOTIDE SEQUENCE [LARGE SCALE GENOMIC DNA]</scope>
    <source>
        <strain evidence="3 4">C62</strain>
    </source>
</reference>
<dbReference type="SUPFAM" id="SSF82708">
    <property type="entry name" value="R3H domain"/>
    <property type="match status" value="1"/>
</dbReference>
<evidence type="ECO:0000313" key="3">
    <source>
        <dbReference type="EMBL" id="MBD3689629.1"/>
    </source>
</evidence>
<dbReference type="Gene3D" id="3.30.1370.50">
    <property type="entry name" value="R3H-like domain"/>
    <property type="match status" value="1"/>
</dbReference>
<gene>
    <name evidence="3" type="ORF">H8R10_05235</name>
</gene>
<feature type="compositionally biased region" description="Low complexity" evidence="1">
    <location>
        <begin position="31"/>
        <end position="42"/>
    </location>
</feature>
<dbReference type="InterPro" id="IPR036867">
    <property type="entry name" value="R3H_dom_sf"/>
</dbReference>
<evidence type="ECO:0000259" key="2">
    <source>
        <dbReference type="PROSITE" id="PS51061"/>
    </source>
</evidence>
<dbReference type="InterPro" id="IPR015946">
    <property type="entry name" value="KH_dom-like_a/b"/>
</dbReference>
<protein>
    <submittedName>
        <fullName evidence="3">Single-stranded DNA-binding protein</fullName>
    </submittedName>
</protein>
<proteinExistence type="predicted"/>
<dbReference type="GO" id="GO:0003677">
    <property type="term" value="F:DNA binding"/>
    <property type="evidence" value="ECO:0007669"/>
    <property type="project" value="UniProtKB-KW"/>
</dbReference>
<evidence type="ECO:0000256" key="1">
    <source>
        <dbReference type="SAM" id="MobiDB-lite"/>
    </source>
</evidence>
<dbReference type="Gene3D" id="3.30.300.20">
    <property type="match status" value="1"/>
</dbReference>
<keyword evidence="3" id="KW-0238">DNA-binding</keyword>
<dbReference type="InterPro" id="IPR034079">
    <property type="entry name" value="R3H_KhpB"/>
</dbReference>
<dbReference type="InterPro" id="IPR001374">
    <property type="entry name" value="R3H_dom"/>
</dbReference>
<dbReference type="GO" id="GO:0003723">
    <property type="term" value="F:RNA binding"/>
    <property type="evidence" value="ECO:0007669"/>
    <property type="project" value="InterPro"/>
</dbReference>
<feature type="region of interest" description="Disordered" evidence="1">
    <location>
        <begin position="1"/>
        <end position="50"/>
    </location>
</feature>
<organism evidence="3 4">
    <name type="scientific">Nanchangia anserum</name>
    <dbReference type="NCBI Taxonomy" id="2692125"/>
    <lineage>
        <taxon>Bacteria</taxon>
        <taxon>Bacillati</taxon>
        <taxon>Actinomycetota</taxon>
        <taxon>Actinomycetes</taxon>
        <taxon>Actinomycetales</taxon>
        <taxon>Actinomycetaceae</taxon>
        <taxon>Nanchangia</taxon>
    </lineage>
</organism>
<dbReference type="InterPro" id="IPR039247">
    <property type="entry name" value="KhpB"/>
</dbReference>
<dbReference type="SMART" id="SM00393">
    <property type="entry name" value="R3H"/>
    <property type="match status" value="1"/>
</dbReference>
<dbReference type="AlphaFoldDB" id="A0A8I0GGJ9"/>
<sequence length="214" mass="23083">MSENNEAVEKDVAAGEPFEDEAQAAAGDPVQAQQEAENAQAARTDDASPSQIELLEAQGDHAADYLEELLDIADLGGDLDIDVENDRAMVAIVAEGGDLHDLKRLVGRDGQVLESLQELTRLAVQQRTGERSRLMLDIANYRADKKRELTAIAEEAITKVKASGAPVKLAPMNPFERKVCHDVAAAAGCYSESEGTSPNRCVVIYAEDFAEDDE</sequence>
<dbReference type="PANTHER" id="PTHR35800">
    <property type="entry name" value="PROTEIN JAG"/>
    <property type="match status" value="1"/>
</dbReference>
<comment type="caution">
    <text evidence="3">The sequence shown here is derived from an EMBL/GenBank/DDBJ whole genome shotgun (WGS) entry which is preliminary data.</text>
</comment>
<dbReference type="PROSITE" id="PS51061">
    <property type="entry name" value="R3H"/>
    <property type="match status" value="1"/>
</dbReference>
<dbReference type="EMBL" id="JACRUO010000001">
    <property type="protein sequence ID" value="MBD3689629.1"/>
    <property type="molecule type" value="Genomic_DNA"/>
</dbReference>
<dbReference type="Pfam" id="PF01424">
    <property type="entry name" value="R3H"/>
    <property type="match status" value="1"/>
</dbReference>
<accession>A0A8I0GGJ9</accession>
<dbReference type="InterPro" id="IPR038008">
    <property type="entry name" value="Jag_KH"/>
</dbReference>
<name>A0A8I0GGJ9_9ACTO</name>
<feature type="domain" description="R3H" evidence="2">
    <location>
        <begin position="143"/>
        <end position="208"/>
    </location>
</feature>
<dbReference type="CDD" id="cd02414">
    <property type="entry name" value="KH-II_Jag"/>
    <property type="match status" value="1"/>
</dbReference>
<dbReference type="CDD" id="cd02644">
    <property type="entry name" value="R3H_jag"/>
    <property type="match status" value="1"/>
</dbReference>
<keyword evidence="4" id="KW-1185">Reference proteome</keyword>
<dbReference type="Proteomes" id="UP000627538">
    <property type="component" value="Unassembled WGS sequence"/>
</dbReference>
<evidence type="ECO:0000313" key="4">
    <source>
        <dbReference type="Proteomes" id="UP000627538"/>
    </source>
</evidence>
<dbReference type="PANTHER" id="PTHR35800:SF1">
    <property type="entry name" value="RNA-BINDING PROTEIN KHPB"/>
    <property type="match status" value="1"/>
</dbReference>